<accession>A0A5Q2F777</accession>
<organism evidence="3 4">
    <name type="scientific">Raineyella fluvialis</name>
    <dbReference type="NCBI Taxonomy" id="2662261"/>
    <lineage>
        <taxon>Bacteria</taxon>
        <taxon>Bacillati</taxon>
        <taxon>Actinomycetota</taxon>
        <taxon>Actinomycetes</taxon>
        <taxon>Propionibacteriales</taxon>
        <taxon>Propionibacteriaceae</taxon>
        <taxon>Raineyella</taxon>
    </lineage>
</organism>
<evidence type="ECO:0000256" key="2">
    <source>
        <dbReference type="ARBA" id="ARBA00023002"/>
    </source>
</evidence>
<dbReference type="SUPFAM" id="SSF55961">
    <property type="entry name" value="Bet v1-like"/>
    <property type="match status" value="1"/>
</dbReference>
<dbReference type="SUPFAM" id="SSF51735">
    <property type="entry name" value="NAD(P)-binding Rossmann-fold domains"/>
    <property type="match status" value="1"/>
</dbReference>
<evidence type="ECO:0000313" key="3">
    <source>
        <dbReference type="EMBL" id="QGF22679.1"/>
    </source>
</evidence>
<sequence>MAGHAVRVTGTIDAPPQAVWRVLTDLDRAAEVLTSVHEIVRLTDGPYDVGTRWRETRTMLGRTESHELTVTESLPCVRTVITTEAGGVTYATRMELEAVEPAPAKGRTRLTVTFEARHPRPTTRQRIAWTVMGPAGTLLTRAMLRRQVAEISAAAGDGRRRARTFTAASIPDLTGSVAVVTGANGGLGLESARALAAKGAQVVMAVRNTAKAEAAADAIRAAVPGASLEIVPLDLGSQASVRHAAQTILAAHPVIDLLLNNAGVMATAEGRTVDGYETQFGVDHLGHWTLTSLLLPGLLAAPAARVVTTTSMARLQAGGRLDPSDPLLERGYDPWAAYSRAKRANYHFALGLDREFRRAGVGAQSLAAHPGLAYTDLQPTAVRGGGAGRMGPLWAGLARLIGMSAADGALPQLRAATDPDASGGEFYGPRWSSRGPAVRLRVDRRGLDRAIDDLWAVSERQTGVRLDLRPR</sequence>
<dbReference type="Pfam" id="PF00106">
    <property type="entry name" value="adh_short"/>
    <property type="match status" value="1"/>
</dbReference>
<dbReference type="KEGG" id="rain:Rai3103_02145"/>
<name>A0A5Q2F777_9ACTN</name>
<evidence type="ECO:0000256" key="1">
    <source>
        <dbReference type="ARBA" id="ARBA00006484"/>
    </source>
</evidence>
<proteinExistence type="inferred from homology"/>
<dbReference type="PRINTS" id="PR00081">
    <property type="entry name" value="GDHRDH"/>
</dbReference>
<dbReference type="InterPro" id="IPR002347">
    <property type="entry name" value="SDR_fam"/>
</dbReference>
<dbReference type="PANTHER" id="PTHR24320">
    <property type="entry name" value="RETINOL DEHYDROGENASE"/>
    <property type="match status" value="1"/>
</dbReference>
<protein>
    <submittedName>
        <fullName evidence="3">SDR family NAD(P)-dependent oxidoreductase</fullName>
    </submittedName>
</protein>
<dbReference type="AlphaFoldDB" id="A0A5Q2F777"/>
<dbReference type="Gene3D" id="3.40.50.720">
    <property type="entry name" value="NAD(P)-binding Rossmann-like Domain"/>
    <property type="match status" value="1"/>
</dbReference>
<dbReference type="NCBIfam" id="NF004846">
    <property type="entry name" value="PRK06197.1"/>
    <property type="match status" value="1"/>
</dbReference>
<keyword evidence="4" id="KW-1185">Reference proteome</keyword>
<gene>
    <name evidence="3" type="ORF">Rai3103_02145</name>
</gene>
<dbReference type="InterPro" id="IPR019587">
    <property type="entry name" value="Polyketide_cyclase/dehydratase"/>
</dbReference>
<dbReference type="InterPro" id="IPR023393">
    <property type="entry name" value="START-like_dom_sf"/>
</dbReference>
<keyword evidence="2" id="KW-0560">Oxidoreductase</keyword>
<reference evidence="3 4" key="1">
    <citation type="submission" date="2019-10" db="EMBL/GenBank/DDBJ databases">
        <title>Genomic analysis of Raineyella sp. CBA3103.</title>
        <authorList>
            <person name="Roh S.W."/>
        </authorList>
    </citation>
    <scope>NUCLEOTIDE SEQUENCE [LARGE SCALE GENOMIC DNA]</scope>
    <source>
        <strain evidence="3 4">CBA3103</strain>
    </source>
</reference>
<dbReference type="Pfam" id="PF10604">
    <property type="entry name" value="Polyketide_cyc2"/>
    <property type="match status" value="1"/>
</dbReference>
<dbReference type="EMBL" id="CP045725">
    <property type="protein sequence ID" value="QGF22679.1"/>
    <property type="molecule type" value="Genomic_DNA"/>
</dbReference>
<dbReference type="GO" id="GO:0016491">
    <property type="term" value="F:oxidoreductase activity"/>
    <property type="evidence" value="ECO:0007669"/>
    <property type="project" value="UniProtKB-KW"/>
</dbReference>
<dbReference type="PANTHER" id="PTHR24320:SF148">
    <property type="entry name" value="NAD(P)-BINDING ROSSMANN-FOLD SUPERFAMILY PROTEIN"/>
    <property type="match status" value="1"/>
</dbReference>
<dbReference type="RefSeq" id="WP_153571208.1">
    <property type="nucleotide sequence ID" value="NZ_CP045725.1"/>
</dbReference>
<comment type="similarity">
    <text evidence="1">Belongs to the short-chain dehydrogenases/reductases (SDR) family.</text>
</comment>
<dbReference type="Gene3D" id="3.30.530.20">
    <property type="match status" value="1"/>
</dbReference>
<dbReference type="Proteomes" id="UP000386847">
    <property type="component" value="Chromosome"/>
</dbReference>
<evidence type="ECO:0000313" key="4">
    <source>
        <dbReference type="Proteomes" id="UP000386847"/>
    </source>
</evidence>
<dbReference type="InterPro" id="IPR036291">
    <property type="entry name" value="NAD(P)-bd_dom_sf"/>
</dbReference>